<name>A0ABR5AX40_BACBA</name>
<dbReference type="Gene3D" id="3.40.50.1820">
    <property type="entry name" value="alpha/beta hydrolase"/>
    <property type="match status" value="1"/>
</dbReference>
<evidence type="ECO:0000313" key="2">
    <source>
        <dbReference type="EMBL" id="KIL78901.1"/>
    </source>
</evidence>
<keyword evidence="2" id="KW-0378">Hydrolase</keyword>
<organism evidence="2 3">
    <name type="scientific">Bacillus badius</name>
    <dbReference type="NCBI Taxonomy" id="1455"/>
    <lineage>
        <taxon>Bacteria</taxon>
        <taxon>Bacillati</taxon>
        <taxon>Bacillota</taxon>
        <taxon>Bacilli</taxon>
        <taxon>Bacillales</taxon>
        <taxon>Bacillaceae</taxon>
        <taxon>Pseudobacillus</taxon>
    </lineage>
</organism>
<reference evidence="2 3" key="1">
    <citation type="submission" date="2015-01" db="EMBL/GenBank/DDBJ databases">
        <title>Genome Assembly of Bacillus badius MTCC 1458.</title>
        <authorList>
            <person name="Verma A."/>
            <person name="Khatri I."/>
            <person name="Mual P."/>
            <person name="Subramanian S."/>
            <person name="Krishnamurthi S."/>
        </authorList>
    </citation>
    <scope>NUCLEOTIDE SEQUENCE [LARGE SCALE GENOMIC DNA]</scope>
    <source>
        <strain evidence="2 3">MTCC 1458</strain>
    </source>
</reference>
<dbReference type="SUPFAM" id="SSF53474">
    <property type="entry name" value="alpha/beta-Hydrolases"/>
    <property type="match status" value="1"/>
</dbReference>
<accession>A0ABR5AX40</accession>
<feature type="domain" description="Dienelactone hydrolase" evidence="1">
    <location>
        <begin position="5"/>
        <end position="195"/>
    </location>
</feature>
<sequence length="196" mass="21919">MTKRDKKQETAIIVVHEIYGVNEHMKSFCRLLAEQGFTVSCPNLLKRESPFEYAEEGMAYRYFMDHVGFQQAAAAVKSLLIDMKETYQKVFIIGFSVGATIAWLCSEERAADGIVGYYGSRIRDYTGIAPECPVLLLFPQEEPSFSVDGLIQSLSQKNVTIHKLAGQHGFGDPCSSKYHMEAAETALHKVIHFLGS</sequence>
<dbReference type="EMBL" id="JXLP01000005">
    <property type="protein sequence ID" value="KIL78901.1"/>
    <property type="molecule type" value="Genomic_DNA"/>
</dbReference>
<evidence type="ECO:0000313" key="3">
    <source>
        <dbReference type="Proteomes" id="UP000031982"/>
    </source>
</evidence>
<comment type="caution">
    <text evidence="2">The sequence shown here is derived from an EMBL/GenBank/DDBJ whole genome shotgun (WGS) entry which is preliminary data.</text>
</comment>
<dbReference type="InterPro" id="IPR002925">
    <property type="entry name" value="Dienelactn_hydro"/>
</dbReference>
<keyword evidence="3" id="KW-1185">Reference proteome</keyword>
<proteinExistence type="predicted"/>
<dbReference type="InterPro" id="IPR051049">
    <property type="entry name" value="Dienelactone_hydrolase-like"/>
</dbReference>
<dbReference type="RefSeq" id="WP_041113583.1">
    <property type="nucleotide sequence ID" value="NZ_JARTHD010000031.1"/>
</dbReference>
<dbReference type="Pfam" id="PF01738">
    <property type="entry name" value="DLH"/>
    <property type="match status" value="1"/>
</dbReference>
<evidence type="ECO:0000259" key="1">
    <source>
        <dbReference type="Pfam" id="PF01738"/>
    </source>
</evidence>
<dbReference type="InterPro" id="IPR029058">
    <property type="entry name" value="AB_hydrolase_fold"/>
</dbReference>
<dbReference type="PANTHER" id="PTHR46623">
    <property type="entry name" value="CARBOXYMETHYLENEBUTENOLIDASE-RELATED"/>
    <property type="match status" value="1"/>
</dbReference>
<dbReference type="GO" id="GO:0016787">
    <property type="term" value="F:hydrolase activity"/>
    <property type="evidence" value="ECO:0007669"/>
    <property type="project" value="UniProtKB-KW"/>
</dbReference>
<dbReference type="Proteomes" id="UP000031982">
    <property type="component" value="Unassembled WGS sequence"/>
</dbReference>
<protein>
    <submittedName>
        <fullName evidence="2">Dienelactone hydrolase family</fullName>
    </submittedName>
</protein>
<dbReference type="PANTHER" id="PTHR46623:SF6">
    <property type="entry name" value="ALPHA_BETA-HYDROLASES SUPERFAMILY PROTEIN"/>
    <property type="match status" value="1"/>
</dbReference>
<gene>
    <name evidence="2" type="ORF">SD77_3702</name>
</gene>